<name>A0A8S1MGP1_9CILI</name>
<keyword evidence="2" id="KW-0863">Zinc-finger</keyword>
<gene>
    <name evidence="6" type="ORF">PSON_ATCC_30995.1.T0320109</name>
</gene>
<keyword evidence="3" id="KW-0862">Zinc</keyword>
<evidence type="ECO:0000256" key="4">
    <source>
        <dbReference type="SAM" id="MobiDB-lite"/>
    </source>
</evidence>
<evidence type="ECO:0000313" key="7">
    <source>
        <dbReference type="Proteomes" id="UP000692954"/>
    </source>
</evidence>
<dbReference type="EMBL" id="CAJJDN010000032">
    <property type="protein sequence ID" value="CAD8074474.1"/>
    <property type="molecule type" value="Genomic_DNA"/>
</dbReference>
<evidence type="ECO:0000256" key="1">
    <source>
        <dbReference type="ARBA" id="ARBA00022723"/>
    </source>
</evidence>
<evidence type="ECO:0000313" key="6">
    <source>
        <dbReference type="EMBL" id="CAD8074474.1"/>
    </source>
</evidence>
<dbReference type="AlphaFoldDB" id="A0A8S1MGP1"/>
<evidence type="ECO:0000256" key="2">
    <source>
        <dbReference type="ARBA" id="ARBA00022771"/>
    </source>
</evidence>
<feature type="region of interest" description="Disordered" evidence="4">
    <location>
        <begin position="142"/>
        <end position="186"/>
    </location>
</feature>
<accession>A0A8S1MGP1</accession>
<sequence length="432" mass="51600">MVFQNCVACGRKSEGLVKLLPHFKSSREYEYIHKKCLLFYKSDWNHRLAINEKLFYKEYQKHCSICGKKNQKQIVHCSYSLCKKSFHFDCVENPIISKTEENSHRPPQLLIFCTYHDSIENVVTNLDEAVNCIYNSHIVQKKEQEEPHSHHRVKHKKKHKKKHSHTRSRSYRKKSRGSSRCLKFSDGEESQSIKQIPQYIESDSKRKLLVIKPNIITTDLLNKAFSISQQGSKPQIEISCEESLQRKNQFQQQNLQQLQIMPQQQLQQQPPQNQQIQIENQKKAFIRQQIFPLITKTIQEDPEFPRQERETKRDQSIAKWWEKIDDIYFQGDNKMPLTNLEEIDNLFQWHDQILDEDLLDSADVSNFEPIIQLRYLYRDSMNIVFRTSQSSYQYTNYLYDIISLIILVERKPKDRSQLIQDFIDIHKKVFLF</sequence>
<organism evidence="6 7">
    <name type="scientific">Paramecium sonneborni</name>
    <dbReference type="NCBI Taxonomy" id="65129"/>
    <lineage>
        <taxon>Eukaryota</taxon>
        <taxon>Sar</taxon>
        <taxon>Alveolata</taxon>
        <taxon>Ciliophora</taxon>
        <taxon>Intramacronucleata</taxon>
        <taxon>Oligohymenophorea</taxon>
        <taxon>Peniculida</taxon>
        <taxon>Parameciidae</taxon>
        <taxon>Paramecium</taxon>
    </lineage>
</organism>
<keyword evidence="1" id="KW-0479">Metal-binding</keyword>
<feature type="compositionally biased region" description="Basic residues" evidence="4">
    <location>
        <begin position="149"/>
        <end position="177"/>
    </location>
</feature>
<comment type="caution">
    <text evidence="6">The sequence shown here is derived from an EMBL/GenBank/DDBJ whole genome shotgun (WGS) entry which is preliminary data.</text>
</comment>
<dbReference type="SMART" id="SM00249">
    <property type="entry name" value="PHD"/>
    <property type="match status" value="1"/>
</dbReference>
<reference evidence="6" key="1">
    <citation type="submission" date="2021-01" db="EMBL/GenBank/DDBJ databases">
        <authorList>
            <consortium name="Genoscope - CEA"/>
            <person name="William W."/>
        </authorList>
    </citation>
    <scope>NUCLEOTIDE SEQUENCE</scope>
</reference>
<proteinExistence type="predicted"/>
<protein>
    <recommendedName>
        <fullName evidence="5">Zinc finger PHD-type domain-containing protein</fullName>
    </recommendedName>
</protein>
<feature type="domain" description="Zinc finger PHD-type" evidence="5">
    <location>
        <begin position="62"/>
        <end position="117"/>
    </location>
</feature>
<evidence type="ECO:0000259" key="5">
    <source>
        <dbReference type="SMART" id="SM00249"/>
    </source>
</evidence>
<dbReference type="Proteomes" id="UP000692954">
    <property type="component" value="Unassembled WGS sequence"/>
</dbReference>
<dbReference type="InterPro" id="IPR001965">
    <property type="entry name" value="Znf_PHD"/>
</dbReference>
<evidence type="ECO:0000256" key="3">
    <source>
        <dbReference type="ARBA" id="ARBA00022833"/>
    </source>
</evidence>
<dbReference type="GO" id="GO:0008270">
    <property type="term" value="F:zinc ion binding"/>
    <property type="evidence" value="ECO:0007669"/>
    <property type="project" value="UniProtKB-KW"/>
</dbReference>
<keyword evidence="7" id="KW-1185">Reference proteome</keyword>